<organism evidence="8 9">
    <name type="scientific">Clostridium ragsdalei P11</name>
    <dbReference type="NCBI Taxonomy" id="1353534"/>
    <lineage>
        <taxon>Bacteria</taxon>
        <taxon>Bacillati</taxon>
        <taxon>Bacillota</taxon>
        <taxon>Clostridia</taxon>
        <taxon>Eubacteriales</taxon>
        <taxon>Clostridiaceae</taxon>
        <taxon>Clostridium</taxon>
    </lineage>
</organism>
<dbReference type="InterPro" id="IPR050390">
    <property type="entry name" value="C5-Methyltransferase"/>
</dbReference>
<evidence type="ECO:0000256" key="6">
    <source>
        <dbReference type="RuleBase" id="RU000416"/>
    </source>
</evidence>
<dbReference type="Proteomes" id="UP000093954">
    <property type="component" value="Unassembled WGS sequence"/>
</dbReference>
<comment type="catalytic activity">
    <reaction evidence="7">
        <text>a 2'-deoxycytidine in DNA + S-adenosyl-L-methionine = a 5-methyl-2'-deoxycytidine in DNA + S-adenosyl-L-homocysteine + H(+)</text>
        <dbReference type="Rhea" id="RHEA:13681"/>
        <dbReference type="Rhea" id="RHEA-COMP:11369"/>
        <dbReference type="Rhea" id="RHEA-COMP:11370"/>
        <dbReference type="ChEBI" id="CHEBI:15378"/>
        <dbReference type="ChEBI" id="CHEBI:57856"/>
        <dbReference type="ChEBI" id="CHEBI:59789"/>
        <dbReference type="ChEBI" id="CHEBI:85452"/>
        <dbReference type="ChEBI" id="CHEBI:85454"/>
        <dbReference type="EC" id="2.1.1.37"/>
    </reaction>
</comment>
<evidence type="ECO:0000256" key="3">
    <source>
        <dbReference type="ARBA" id="ARBA00022691"/>
    </source>
</evidence>
<keyword evidence="3 5" id="KW-0949">S-adenosyl-L-methionine</keyword>
<dbReference type="InterPro" id="IPR018117">
    <property type="entry name" value="C5_DNA_meth_AS"/>
</dbReference>
<evidence type="ECO:0000256" key="2">
    <source>
        <dbReference type="ARBA" id="ARBA00022679"/>
    </source>
</evidence>
<dbReference type="NCBIfam" id="TIGR00675">
    <property type="entry name" value="dcm"/>
    <property type="match status" value="1"/>
</dbReference>
<proteinExistence type="inferred from homology"/>
<dbReference type="InterPro" id="IPR029063">
    <property type="entry name" value="SAM-dependent_MTases_sf"/>
</dbReference>
<sequence length="421" mass="49461">MNFLDLFAGGGGLSEGFLRNGFEPITHIELDKNACKTLETRSAYYYLKRNNMLQLYRRYQKSYNETDDVREREREILLSHIPQGILEPVLNIEISKKTLPEIFDKIDQRLNVVGQEDVDIVIGGPPCQAYSLVGRARDENNMENDPRNYLYKLYIRFLNRYHPKSFVFENVPGILTAFNGNLFRNIQAYMKRVGYNIEAHKIDAKDLGVLQSRKRIIIIGWRKDLKFTYPIFEPVISDYTVNDILNDLPKLRAGENYREFTYRKSVNKCLLKTKIRNKDDIVTHHISRNHTKRDLEIYRLALDKWNREKARIKYTDLPEYLKTHKNQTSFLDRFKVVAGDKKYSHTIVAHISRDGHHYIHPDITQNRSLTVREAARIQSFPDDYFFEGPRTANFVQIGNAVPPLMAEKIALWFKETFARIC</sequence>
<dbReference type="GO" id="GO:0003886">
    <property type="term" value="F:DNA (cytosine-5-)-methyltransferase activity"/>
    <property type="evidence" value="ECO:0007669"/>
    <property type="project" value="UniProtKB-EC"/>
</dbReference>
<evidence type="ECO:0000313" key="9">
    <source>
        <dbReference type="Proteomes" id="UP000093954"/>
    </source>
</evidence>
<evidence type="ECO:0000256" key="5">
    <source>
        <dbReference type="PROSITE-ProRule" id="PRU01016"/>
    </source>
</evidence>
<dbReference type="Pfam" id="PF00145">
    <property type="entry name" value="DNA_methylase"/>
    <property type="match status" value="2"/>
</dbReference>
<dbReference type="PRINTS" id="PR00105">
    <property type="entry name" value="C5METTRFRASE"/>
</dbReference>
<dbReference type="AlphaFoldDB" id="A0A1A6ASE1"/>
<evidence type="ECO:0000256" key="7">
    <source>
        <dbReference type="RuleBase" id="RU000417"/>
    </source>
</evidence>
<dbReference type="Gene3D" id="3.40.50.150">
    <property type="entry name" value="Vaccinia Virus protein VP39"/>
    <property type="match status" value="1"/>
</dbReference>
<dbReference type="PANTHER" id="PTHR10629">
    <property type="entry name" value="CYTOSINE-SPECIFIC METHYLTRANSFERASE"/>
    <property type="match status" value="1"/>
</dbReference>
<dbReference type="PROSITE" id="PS00094">
    <property type="entry name" value="C5_MTASE_1"/>
    <property type="match status" value="1"/>
</dbReference>
<gene>
    <name evidence="8" type="primary">haeIIIM</name>
    <name evidence="8" type="ORF">CLRAG_22520</name>
</gene>
<dbReference type="EC" id="2.1.1.37" evidence="7"/>
<dbReference type="PATRIC" id="fig|1353534.3.peg.2291"/>
<evidence type="ECO:0000256" key="1">
    <source>
        <dbReference type="ARBA" id="ARBA00022603"/>
    </source>
</evidence>
<feature type="active site" evidence="5">
    <location>
        <position position="127"/>
    </location>
</feature>
<dbReference type="GO" id="GO:0032259">
    <property type="term" value="P:methylation"/>
    <property type="evidence" value="ECO:0007669"/>
    <property type="project" value="UniProtKB-KW"/>
</dbReference>
<dbReference type="PROSITE" id="PS51679">
    <property type="entry name" value="SAM_MT_C5"/>
    <property type="match status" value="1"/>
</dbReference>
<dbReference type="Gene3D" id="3.90.120.10">
    <property type="entry name" value="DNA Methylase, subunit A, domain 2"/>
    <property type="match status" value="1"/>
</dbReference>
<dbReference type="GO" id="GO:0044027">
    <property type="term" value="P:negative regulation of gene expression via chromosomal CpG island methylation"/>
    <property type="evidence" value="ECO:0007669"/>
    <property type="project" value="TreeGrafter"/>
</dbReference>
<dbReference type="RefSeq" id="WP_065078499.1">
    <property type="nucleotide sequence ID" value="NZ_LROS01000022.1"/>
</dbReference>
<keyword evidence="2 5" id="KW-0808">Transferase</keyword>
<comment type="caution">
    <text evidence="8">The sequence shown here is derived from an EMBL/GenBank/DDBJ whole genome shotgun (WGS) entry which is preliminary data.</text>
</comment>
<name>A0A1A6ASE1_9CLOT</name>
<keyword evidence="9" id="KW-1185">Reference proteome</keyword>
<dbReference type="InterPro" id="IPR001525">
    <property type="entry name" value="C5_MeTfrase"/>
</dbReference>
<accession>A0A1A6ASE1</accession>
<dbReference type="GO" id="GO:0003677">
    <property type="term" value="F:DNA binding"/>
    <property type="evidence" value="ECO:0007669"/>
    <property type="project" value="TreeGrafter"/>
</dbReference>
<dbReference type="SUPFAM" id="SSF53335">
    <property type="entry name" value="S-adenosyl-L-methionine-dependent methyltransferases"/>
    <property type="match status" value="1"/>
</dbReference>
<evidence type="ECO:0000256" key="4">
    <source>
        <dbReference type="ARBA" id="ARBA00022747"/>
    </source>
</evidence>
<dbReference type="PANTHER" id="PTHR10629:SF52">
    <property type="entry name" value="DNA (CYTOSINE-5)-METHYLTRANSFERASE 1"/>
    <property type="match status" value="1"/>
</dbReference>
<dbReference type="GO" id="GO:0009307">
    <property type="term" value="P:DNA restriction-modification system"/>
    <property type="evidence" value="ECO:0007669"/>
    <property type="project" value="UniProtKB-KW"/>
</dbReference>
<keyword evidence="4" id="KW-0680">Restriction system</keyword>
<comment type="similarity">
    <text evidence="5 6">Belongs to the class I-like SAM-binding methyltransferase superfamily. C5-methyltransferase family.</text>
</comment>
<dbReference type="EMBL" id="LROS01000022">
    <property type="protein sequence ID" value="OBR92958.1"/>
    <property type="molecule type" value="Genomic_DNA"/>
</dbReference>
<protein>
    <recommendedName>
        <fullName evidence="7">Cytosine-specific methyltransferase</fullName>
        <ecNumber evidence="7">2.1.1.37</ecNumber>
    </recommendedName>
</protein>
<reference evidence="8 9" key="1">
    <citation type="journal article" date="2012" name="Front. Microbiol.">
        <title>Draft Genome Sequence of the Virulent Strain 01-B526 of the Fish Pathogen Aeromonas salmonicida.</title>
        <authorList>
            <person name="Charette S.J."/>
            <person name="Brochu F."/>
            <person name="Boyle B."/>
            <person name="Filion G."/>
            <person name="Tanaka K.H."/>
            <person name="Derome N."/>
        </authorList>
    </citation>
    <scope>NUCLEOTIDE SEQUENCE [LARGE SCALE GENOMIC DNA]</scope>
    <source>
        <strain evidence="8 9">P11</strain>
    </source>
</reference>
<keyword evidence="1 5" id="KW-0489">Methyltransferase</keyword>
<evidence type="ECO:0000313" key="8">
    <source>
        <dbReference type="EMBL" id="OBR92958.1"/>
    </source>
</evidence>